<dbReference type="InterPro" id="IPR044152">
    <property type="entry name" value="YqjM-like"/>
</dbReference>
<dbReference type="GO" id="GO:0010181">
    <property type="term" value="F:FMN binding"/>
    <property type="evidence" value="ECO:0007669"/>
    <property type="project" value="InterPro"/>
</dbReference>
<dbReference type="InterPro" id="IPR001155">
    <property type="entry name" value="OxRdtase_FMN_N"/>
</dbReference>
<dbReference type="Pfam" id="PF00724">
    <property type="entry name" value="Oxidored_FMN"/>
    <property type="match status" value="1"/>
</dbReference>
<dbReference type="InterPro" id="IPR013785">
    <property type="entry name" value="Aldolase_TIM"/>
</dbReference>
<keyword evidence="9" id="KW-1185">Reference proteome</keyword>
<feature type="domain" description="NADH:flavin oxidoreductase/NADH oxidase N-terminal" evidence="7">
    <location>
        <begin position="7"/>
        <end position="268"/>
    </location>
</feature>
<dbReference type="PANTHER" id="PTHR43303">
    <property type="entry name" value="NADPH DEHYDROGENASE C23G7.10C-RELATED"/>
    <property type="match status" value="1"/>
</dbReference>
<keyword evidence="2" id="KW-0285">Flavoprotein</keyword>
<keyword evidence="4" id="KW-0521">NADP</keyword>
<keyword evidence="5" id="KW-0560">Oxidoreductase</keyword>
<dbReference type="EMBL" id="JAEFCI010000824">
    <property type="protein sequence ID" value="KAG5463311.1"/>
    <property type="molecule type" value="Genomic_DNA"/>
</dbReference>
<dbReference type="PANTHER" id="PTHR43303:SF4">
    <property type="entry name" value="NADPH DEHYDROGENASE C23G7.10C-RELATED"/>
    <property type="match status" value="1"/>
</dbReference>
<feature type="non-terminal residue" evidence="8">
    <location>
        <position position="283"/>
    </location>
</feature>
<dbReference type="GO" id="GO:0003959">
    <property type="term" value="F:NADPH dehydrogenase activity"/>
    <property type="evidence" value="ECO:0007669"/>
    <property type="project" value="InterPro"/>
</dbReference>
<evidence type="ECO:0000256" key="4">
    <source>
        <dbReference type="ARBA" id="ARBA00022857"/>
    </source>
</evidence>
<reference evidence="8 9" key="1">
    <citation type="journal article" name="Sci. Rep.">
        <title>Genome-scale phylogenetic analyses confirm Olpidium as the closest living zoosporic fungus to the non-flagellated, terrestrial fungi.</title>
        <authorList>
            <person name="Chang Y."/>
            <person name="Rochon D."/>
            <person name="Sekimoto S."/>
            <person name="Wang Y."/>
            <person name="Chovatia M."/>
            <person name="Sandor L."/>
            <person name="Salamov A."/>
            <person name="Grigoriev I.V."/>
            <person name="Stajich J.E."/>
            <person name="Spatafora J.W."/>
        </authorList>
    </citation>
    <scope>NUCLEOTIDE SEQUENCE [LARGE SCALE GENOMIC DNA]</scope>
    <source>
        <strain evidence="8">S191</strain>
    </source>
</reference>
<sequence length="283" mass="30985">MYSCDDGFLNDYHLVHLGAFALRGAALTMVEATAVAPEGRISPSDSGLWKSEHVPLHKRVVDFIHSVDGKAGIQLAHAGRKVGDGRRFGDRIPAECGNTDSDRLQASTYPPWHKADARSTAAESDGGWPTAVYGPSDQPYPGLNEVREMTVDDIRVLVHRFAQSARWADEAGYHVVEIHAAHGYLLHSECRAPISNTRTDEYGGSFENRARVLVEVFRAVRLNLPAEKPIFVRISCTDWIDGGWDLEQSVRLAAELKGLGADLIDCSSAGLDPAQKFDPFSGF</sequence>
<evidence type="ECO:0000256" key="2">
    <source>
        <dbReference type="ARBA" id="ARBA00022630"/>
    </source>
</evidence>
<evidence type="ECO:0000256" key="6">
    <source>
        <dbReference type="SAM" id="MobiDB-lite"/>
    </source>
</evidence>
<evidence type="ECO:0000259" key="7">
    <source>
        <dbReference type="Pfam" id="PF00724"/>
    </source>
</evidence>
<accession>A0A8H8DLZ9</accession>
<name>A0A8H8DLZ9_9FUNG</name>
<evidence type="ECO:0000256" key="1">
    <source>
        <dbReference type="ARBA" id="ARBA00001917"/>
    </source>
</evidence>
<protein>
    <recommendedName>
        <fullName evidence="7">NADH:flavin oxidoreductase/NADH oxidase N-terminal domain-containing protein</fullName>
    </recommendedName>
</protein>
<evidence type="ECO:0000313" key="8">
    <source>
        <dbReference type="EMBL" id="KAG5463311.1"/>
    </source>
</evidence>
<proteinExistence type="predicted"/>
<dbReference type="OrthoDB" id="72788at2759"/>
<dbReference type="Proteomes" id="UP000673691">
    <property type="component" value="Unassembled WGS sequence"/>
</dbReference>
<keyword evidence="3" id="KW-0288">FMN</keyword>
<dbReference type="SUPFAM" id="SSF51395">
    <property type="entry name" value="FMN-linked oxidoreductases"/>
    <property type="match status" value="1"/>
</dbReference>
<comment type="cofactor">
    <cofactor evidence="1">
        <name>FMN</name>
        <dbReference type="ChEBI" id="CHEBI:58210"/>
    </cofactor>
</comment>
<comment type="caution">
    <text evidence="8">The sequence shown here is derived from an EMBL/GenBank/DDBJ whole genome shotgun (WGS) entry which is preliminary data.</text>
</comment>
<evidence type="ECO:0000256" key="3">
    <source>
        <dbReference type="ARBA" id="ARBA00022643"/>
    </source>
</evidence>
<dbReference type="GO" id="GO:0050661">
    <property type="term" value="F:NADP binding"/>
    <property type="evidence" value="ECO:0007669"/>
    <property type="project" value="InterPro"/>
</dbReference>
<evidence type="ECO:0000313" key="9">
    <source>
        <dbReference type="Proteomes" id="UP000673691"/>
    </source>
</evidence>
<gene>
    <name evidence="8" type="ORF">BJ554DRAFT_320</name>
</gene>
<evidence type="ECO:0000256" key="5">
    <source>
        <dbReference type="ARBA" id="ARBA00023002"/>
    </source>
</evidence>
<dbReference type="Gene3D" id="3.20.20.70">
    <property type="entry name" value="Aldolase class I"/>
    <property type="match status" value="1"/>
</dbReference>
<dbReference type="AlphaFoldDB" id="A0A8H8DLZ9"/>
<organism evidence="8 9">
    <name type="scientific">Olpidium bornovanus</name>
    <dbReference type="NCBI Taxonomy" id="278681"/>
    <lineage>
        <taxon>Eukaryota</taxon>
        <taxon>Fungi</taxon>
        <taxon>Fungi incertae sedis</taxon>
        <taxon>Olpidiomycota</taxon>
        <taxon>Olpidiomycotina</taxon>
        <taxon>Olpidiomycetes</taxon>
        <taxon>Olpidiales</taxon>
        <taxon>Olpidiaceae</taxon>
        <taxon>Olpidium</taxon>
    </lineage>
</organism>
<feature type="region of interest" description="Disordered" evidence="6">
    <location>
        <begin position="116"/>
        <end position="136"/>
    </location>
</feature>